<evidence type="ECO:0000256" key="5">
    <source>
        <dbReference type="ARBA" id="ARBA00023163"/>
    </source>
</evidence>
<protein>
    <recommendedName>
        <fullName evidence="3">Transcription initiation factor TFIID subunit 8</fullName>
    </recommendedName>
</protein>
<evidence type="ECO:0000256" key="6">
    <source>
        <dbReference type="ARBA" id="ARBA00023242"/>
    </source>
</evidence>
<comment type="caution">
    <text evidence="9">The sequence shown here is derived from an EMBL/GenBank/DDBJ whole genome shotgun (WGS) entry which is preliminary data.</text>
</comment>
<dbReference type="InterPro" id="IPR019473">
    <property type="entry name" value="TFIID_su8_C"/>
</dbReference>
<keyword evidence="10" id="KW-1185">Reference proteome</keyword>
<dbReference type="PANTHER" id="PTHR46469">
    <property type="entry name" value="TRANSCRIPTION INITIATION FACTOR TFIID SUBUNIT 8"/>
    <property type="match status" value="1"/>
</dbReference>
<name>A0A4T0X4W3_9ASCO</name>
<dbReference type="GO" id="GO:0006367">
    <property type="term" value="P:transcription initiation at RNA polymerase II promoter"/>
    <property type="evidence" value="ECO:0007669"/>
    <property type="project" value="TreeGrafter"/>
</dbReference>
<dbReference type="InterPro" id="IPR037818">
    <property type="entry name" value="TAF8"/>
</dbReference>
<dbReference type="Proteomes" id="UP000307173">
    <property type="component" value="Unassembled WGS sequence"/>
</dbReference>
<evidence type="ECO:0000256" key="4">
    <source>
        <dbReference type="ARBA" id="ARBA00023015"/>
    </source>
</evidence>
<evidence type="ECO:0000256" key="7">
    <source>
        <dbReference type="SAM" id="MobiDB-lite"/>
    </source>
</evidence>
<dbReference type="AlphaFoldDB" id="A0A4T0X4W3"/>
<evidence type="ECO:0000313" key="10">
    <source>
        <dbReference type="Proteomes" id="UP000307173"/>
    </source>
</evidence>
<feature type="domain" description="Transcription factor TFIID subunit 8 C-terminal" evidence="8">
    <location>
        <begin position="269"/>
        <end position="315"/>
    </location>
</feature>
<dbReference type="GO" id="GO:0005669">
    <property type="term" value="C:transcription factor TFIID complex"/>
    <property type="evidence" value="ECO:0007669"/>
    <property type="project" value="InterPro"/>
</dbReference>
<proteinExistence type="inferred from homology"/>
<comment type="subcellular location">
    <subcellularLocation>
        <location evidence="1">Nucleus</location>
    </subcellularLocation>
</comment>
<organism evidence="9 10">
    <name type="scientific">Pichia inconspicua</name>
    <dbReference type="NCBI Taxonomy" id="52247"/>
    <lineage>
        <taxon>Eukaryota</taxon>
        <taxon>Fungi</taxon>
        <taxon>Dikarya</taxon>
        <taxon>Ascomycota</taxon>
        <taxon>Saccharomycotina</taxon>
        <taxon>Pichiomycetes</taxon>
        <taxon>Pichiales</taxon>
        <taxon>Pichiaceae</taxon>
        <taxon>Pichia</taxon>
    </lineage>
</organism>
<evidence type="ECO:0000256" key="1">
    <source>
        <dbReference type="ARBA" id="ARBA00004123"/>
    </source>
</evidence>
<evidence type="ECO:0000256" key="2">
    <source>
        <dbReference type="ARBA" id="ARBA00008767"/>
    </source>
</evidence>
<keyword evidence="6" id="KW-0539">Nucleus</keyword>
<keyword evidence="4" id="KW-0805">Transcription regulation</keyword>
<comment type="similarity">
    <text evidence="2">Belongs to the TAF8 family.</text>
</comment>
<dbReference type="Pfam" id="PF10406">
    <property type="entry name" value="TAF8_C"/>
    <property type="match status" value="1"/>
</dbReference>
<evidence type="ECO:0000259" key="8">
    <source>
        <dbReference type="Pfam" id="PF10406"/>
    </source>
</evidence>
<keyword evidence="5" id="KW-0804">Transcription</keyword>
<feature type="region of interest" description="Disordered" evidence="7">
    <location>
        <begin position="523"/>
        <end position="561"/>
    </location>
</feature>
<evidence type="ECO:0000256" key="3">
    <source>
        <dbReference type="ARBA" id="ARBA00017307"/>
    </source>
</evidence>
<dbReference type="STRING" id="52247.A0A4T0X4W3"/>
<sequence length="623" mass="71573">MSETASSSTSSKASETLSIKMHDIPTELLERLLADFVQQINTVYRKRQGDIVIKDIDESIDFRSEVPRKRTLAELSRIETSTDIDDIIKKRWEFSDKELEKYGIPPTLVKNIPIEKSTTTDEPIADVLAASILEIMVQSIKSKFPDDDMVNVERSAISLMTRFVNLHFLNLSKRLQRLMEIQRRRLPNRDDLALLHREGIFDKSGIHDMYDLSKSWLDHGNQKKAQLLSSKAESALKSFNAPGPIDSVFLQNDEWWVDNIVERKKRKYYIPEWMPSLPPDYTYKATPKFNDRITDPIVLRDKLVNEGRIAELALDHIIARKPQDFDILVYKTEDKSGDDNCDTSSFSANDDMSTTESLVSPNIGDFEKVENKNIEATKSSNKVTDLVEYAKKRMQILDERRKKEEERIASRVNSAESTFGRNFGFYSKIRKLPDCINEELQNFRKKKLQELIRNIRKQEKFNNKWFEEQEVLRKRIAEEKSRYAEANEIELGTSVLNGENNLAFVNGDEEVDFDVEFSDMDDFTDSAVKPTEANSKERSETDNDSDNDNPTEFPNASASEEKMIEIATVNVSGKRPYVKLNAGPATNEISEVPNLTTDIPSVDLHVSEMDEEVDIDLDMFEEA</sequence>
<reference evidence="9 10" key="1">
    <citation type="journal article" date="2019" name="Front. Genet.">
        <title>Whole-Genome Sequencing of the Opportunistic Yeast Pathogen Candida inconspicua Uncovers Its Hybrid Origin.</title>
        <authorList>
            <person name="Mixao V."/>
            <person name="Hansen A.P."/>
            <person name="Saus E."/>
            <person name="Boekhout T."/>
            <person name="Lass-Florl C."/>
            <person name="Gabaldon T."/>
        </authorList>
    </citation>
    <scope>NUCLEOTIDE SEQUENCE [LARGE SCALE GENOMIC DNA]</scope>
    <source>
        <strain evidence="9 10">CBS 180</strain>
    </source>
</reference>
<gene>
    <name evidence="9" type="ORF">CANINC_000989</name>
</gene>
<dbReference type="OrthoDB" id="2193813at2759"/>
<dbReference type="CDD" id="cd00076">
    <property type="entry name" value="HFD_SF"/>
    <property type="match status" value="1"/>
</dbReference>
<accession>A0A4T0X4W3</accession>
<dbReference type="PANTHER" id="PTHR46469:SF1">
    <property type="entry name" value="TRANSCRIPTION INITIATION FACTOR TFIID SUBUNIT 8"/>
    <property type="match status" value="1"/>
</dbReference>
<dbReference type="EMBL" id="SELW01000142">
    <property type="protein sequence ID" value="TID30478.1"/>
    <property type="molecule type" value="Genomic_DNA"/>
</dbReference>
<dbReference type="CDD" id="cd08049">
    <property type="entry name" value="TAF8"/>
    <property type="match status" value="1"/>
</dbReference>
<evidence type="ECO:0000313" key="9">
    <source>
        <dbReference type="EMBL" id="TID30478.1"/>
    </source>
</evidence>